<proteinExistence type="predicted"/>
<evidence type="ECO:0000313" key="2">
    <source>
        <dbReference type="Proteomes" id="UP000322791"/>
    </source>
</evidence>
<name>A0A5D6USG5_9BACT</name>
<dbReference type="InterPro" id="IPR019026">
    <property type="entry name" value="Peptidase_M64_IgA"/>
</dbReference>
<protein>
    <submittedName>
        <fullName evidence="1">T9SS type A sorting domain-containing protein</fullName>
    </submittedName>
</protein>
<dbReference type="GO" id="GO:0008237">
    <property type="term" value="F:metallopeptidase activity"/>
    <property type="evidence" value="ECO:0007669"/>
    <property type="project" value="InterPro"/>
</dbReference>
<dbReference type="AlphaFoldDB" id="A0A5D6USG5"/>
<organism evidence="1 2">
    <name type="scientific">Hymenobacter lutimineralis</name>
    <dbReference type="NCBI Taxonomy" id="2606448"/>
    <lineage>
        <taxon>Bacteria</taxon>
        <taxon>Pseudomonadati</taxon>
        <taxon>Bacteroidota</taxon>
        <taxon>Cytophagia</taxon>
        <taxon>Cytophagales</taxon>
        <taxon>Hymenobacteraceae</taxon>
        <taxon>Hymenobacter</taxon>
    </lineage>
</organism>
<gene>
    <name evidence="1" type="ORF">FY528_17445</name>
</gene>
<dbReference type="NCBIfam" id="TIGR04183">
    <property type="entry name" value="Por_Secre_tail"/>
    <property type="match status" value="1"/>
</dbReference>
<accession>A0A5D6USG5</accession>
<comment type="caution">
    <text evidence="1">The sequence shown here is derived from an EMBL/GenBank/DDBJ whole genome shotgun (WGS) entry which is preliminary data.</text>
</comment>
<reference evidence="1 2" key="1">
    <citation type="submission" date="2019-08" db="EMBL/GenBank/DDBJ databases">
        <authorList>
            <person name="Seo M.-J."/>
        </authorList>
    </citation>
    <scope>NUCLEOTIDE SEQUENCE [LARGE SCALE GENOMIC DNA]</scope>
    <source>
        <strain evidence="1 2">KIGAM108</strain>
    </source>
</reference>
<dbReference type="InterPro" id="IPR024079">
    <property type="entry name" value="MetalloPept_cat_dom_sf"/>
</dbReference>
<dbReference type="Pfam" id="PF09471">
    <property type="entry name" value="Peptidase_M64"/>
    <property type="match status" value="2"/>
</dbReference>
<dbReference type="Proteomes" id="UP000322791">
    <property type="component" value="Unassembled WGS sequence"/>
</dbReference>
<dbReference type="InterPro" id="IPR026444">
    <property type="entry name" value="Secre_tail"/>
</dbReference>
<dbReference type="EMBL" id="VTHL01000022">
    <property type="protein sequence ID" value="TYZ06651.1"/>
    <property type="molecule type" value="Genomic_DNA"/>
</dbReference>
<sequence>MFPSVPHQQPAASSGTFQRIRSCLRSCPQAAIGMRWGVLLLFLFWANVACAQSPYTMDTLLLNGPLDRRMNIILVAEGYRAEEIPVFREDCKRVAEKIFAASPFKEYKSYFNVLTVAVASKESGADNPAFGIVRDSYFNTAYSSCGICPRANEQGNVVWSDFKWELYEKMGYLDPLWMMLVNDDTSGGTSEVTARGTNDFLPVVHELGHQFANLADEYLQNRSAFEAPNITAKTSRDEVKWRHWIDPTTPLPTPATAQYSNVVGLFEGAIQEKGWYRPQQQCKMLASEYAFCAVCREHIISYIYQDERWSNRMTRLRKFLPASAVVTMPLSSSLPFSLDAPQPAHGLKVEWFVDGTLVNTGDKELTVSAAALGVGEHTVELRVKDETPFVRSPIILPDLTKTRTWRVTVSQPLSSRAELATDKVSLAQNYPNPVYANTSFTFNLIKPAAVRLTVHDLVGREVATVVAGTFDSGRQEVKWQAPNLPAGLYLYRLQVGSTSITKRLILQK</sequence>
<keyword evidence="2" id="KW-1185">Reference proteome</keyword>
<dbReference type="Gene3D" id="3.40.390.10">
    <property type="entry name" value="Collagenase (Catalytic Domain)"/>
    <property type="match status" value="1"/>
</dbReference>
<evidence type="ECO:0000313" key="1">
    <source>
        <dbReference type="EMBL" id="TYZ06651.1"/>
    </source>
</evidence>